<dbReference type="GO" id="GO:0016020">
    <property type="term" value="C:membrane"/>
    <property type="evidence" value="ECO:0007669"/>
    <property type="project" value="UniProtKB-SubCell"/>
</dbReference>
<dbReference type="SUPFAM" id="SSF57850">
    <property type="entry name" value="RING/U-box"/>
    <property type="match status" value="1"/>
</dbReference>
<dbReference type="InterPro" id="IPR001841">
    <property type="entry name" value="Znf_RING"/>
</dbReference>
<evidence type="ECO:0000256" key="7">
    <source>
        <dbReference type="ARBA" id="ARBA00023136"/>
    </source>
</evidence>
<protein>
    <recommendedName>
        <fullName evidence="9">RING-type domain-containing protein</fullName>
    </recommendedName>
</protein>
<evidence type="ECO:0000256" key="8">
    <source>
        <dbReference type="PROSITE-ProRule" id="PRU00175"/>
    </source>
</evidence>
<evidence type="ECO:0000256" key="6">
    <source>
        <dbReference type="ARBA" id="ARBA00022989"/>
    </source>
</evidence>
<comment type="subcellular location">
    <subcellularLocation>
        <location evidence="1">Membrane</location>
        <topology evidence="1">Single-pass membrane protein</topology>
    </subcellularLocation>
</comment>
<keyword evidence="6" id="KW-1133">Transmembrane helix</keyword>
<dbReference type="PANTHER" id="PTHR47168:SF1">
    <property type="entry name" value="OS02G0798600 PROTEIN"/>
    <property type="match status" value="1"/>
</dbReference>
<dbReference type="PROSITE" id="PS50089">
    <property type="entry name" value="ZF_RING_2"/>
    <property type="match status" value="1"/>
</dbReference>
<evidence type="ECO:0000256" key="5">
    <source>
        <dbReference type="ARBA" id="ARBA00022833"/>
    </source>
</evidence>
<dbReference type="VEuPathDB" id="MicrosporidiaDB:CWI39_2760p0010"/>
<gene>
    <name evidence="10" type="ORF">CWI39_2760p0010</name>
</gene>
<proteinExistence type="predicted"/>
<dbReference type="VEuPathDB" id="MicrosporidiaDB:CWI36_0682p0010"/>
<feature type="domain" description="RING-type" evidence="9">
    <location>
        <begin position="61"/>
        <end position="102"/>
    </location>
</feature>
<sequence>MIFETAIENKHDFNPTPFFVQLFLQIPPDQSMDIQYIETLPLITYKHENIKNISFNDNIICCICLEPYIQGDQIRCLYCHHIFHKICVDPWLCRTCICPICRKSIFLTESDPFFL</sequence>
<evidence type="ECO:0000256" key="3">
    <source>
        <dbReference type="ARBA" id="ARBA00022723"/>
    </source>
</evidence>
<name>A0A4Q9KT99_9MICR</name>
<evidence type="ECO:0000256" key="1">
    <source>
        <dbReference type="ARBA" id="ARBA00004167"/>
    </source>
</evidence>
<dbReference type="InterPro" id="IPR013083">
    <property type="entry name" value="Znf_RING/FYVE/PHD"/>
</dbReference>
<evidence type="ECO:0000313" key="11">
    <source>
        <dbReference type="Proteomes" id="UP000293045"/>
    </source>
</evidence>
<organism evidence="10 11">
    <name type="scientific">Hamiltosporidium magnivora</name>
    <dbReference type="NCBI Taxonomy" id="148818"/>
    <lineage>
        <taxon>Eukaryota</taxon>
        <taxon>Fungi</taxon>
        <taxon>Fungi incertae sedis</taxon>
        <taxon>Microsporidia</taxon>
        <taxon>Dubosqiidae</taxon>
        <taxon>Hamiltosporidium</taxon>
    </lineage>
</organism>
<keyword evidence="7" id="KW-0472">Membrane</keyword>
<evidence type="ECO:0000259" key="9">
    <source>
        <dbReference type="PROSITE" id="PS50089"/>
    </source>
</evidence>
<accession>A0A4Q9KT99</accession>
<comment type="caution">
    <text evidence="10">The sequence shown here is derived from an EMBL/GenBank/DDBJ whole genome shotgun (WGS) entry which is preliminary data.</text>
</comment>
<evidence type="ECO:0000313" key="10">
    <source>
        <dbReference type="EMBL" id="TBT97774.1"/>
    </source>
</evidence>
<dbReference type="EMBL" id="PIXR01002760">
    <property type="protein sequence ID" value="TBT97774.1"/>
    <property type="molecule type" value="Genomic_DNA"/>
</dbReference>
<keyword evidence="5" id="KW-0862">Zinc</keyword>
<dbReference type="AlphaFoldDB" id="A0A4Q9KT99"/>
<dbReference type="PANTHER" id="PTHR47168">
    <property type="entry name" value="RING ZINC FINGER DOMAIN SUPERFAMILY PROTEIN-RELATED"/>
    <property type="match status" value="1"/>
</dbReference>
<dbReference type="GO" id="GO:0008270">
    <property type="term" value="F:zinc ion binding"/>
    <property type="evidence" value="ECO:0007669"/>
    <property type="project" value="UniProtKB-KW"/>
</dbReference>
<evidence type="ECO:0000256" key="4">
    <source>
        <dbReference type="ARBA" id="ARBA00022771"/>
    </source>
</evidence>
<evidence type="ECO:0000256" key="2">
    <source>
        <dbReference type="ARBA" id="ARBA00022692"/>
    </source>
</evidence>
<reference evidence="10 11" key="1">
    <citation type="submission" date="2017-12" db="EMBL/GenBank/DDBJ databases">
        <authorList>
            <person name="Pombert J.-F."/>
            <person name="Haag K.L."/>
            <person name="Ebert D."/>
        </authorList>
    </citation>
    <scope>NUCLEOTIDE SEQUENCE [LARGE SCALE GENOMIC DNA]</scope>
    <source>
        <strain evidence="10">IL-BN-2</strain>
    </source>
</reference>
<keyword evidence="2" id="KW-0812">Transmembrane</keyword>
<dbReference type="Gene3D" id="3.30.40.10">
    <property type="entry name" value="Zinc/RING finger domain, C3HC4 (zinc finger)"/>
    <property type="match status" value="1"/>
</dbReference>
<keyword evidence="3" id="KW-0479">Metal-binding</keyword>
<dbReference type="Pfam" id="PF13639">
    <property type="entry name" value="zf-RING_2"/>
    <property type="match status" value="1"/>
</dbReference>
<keyword evidence="4 8" id="KW-0863">Zinc-finger</keyword>
<dbReference type="InterPro" id="IPR051653">
    <property type="entry name" value="E3_ligase_sorting_rcpt"/>
</dbReference>
<dbReference type="Proteomes" id="UP000293045">
    <property type="component" value="Unassembled WGS sequence"/>
</dbReference>